<dbReference type="InterPro" id="IPR039786">
    <property type="entry name" value="EFR3"/>
</dbReference>
<dbReference type="PANTHER" id="PTHR47766">
    <property type="entry name" value="PROTEIN EFR3"/>
    <property type="match status" value="1"/>
</dbReference>
<accession>A0AA38QAG5</accession>
<evidence type="ECO:0008006" key="5">
    <source>
        <dbReference type="Google" id="ProtNLM"/>
    </source>
</evidence>
<feature type="compositionally biased region" description="Polar residues" evidence="2">
    <location>
        <begin position="930"/>
        <end position="952"/>
    </location>
</feature>
<dbReference type="Pfam" id="PF21072">
    <property type="entry name" value="EFR3"/>
    <property type="match status" value="2"/>
</dbReference>
<evidence type="ECO:0000313" key="4">
    <source>
        <dbReference type="Proteomes" id="UP001163850"/>
    </source>
</evidence>
<name>A0AA38QAG5_9AGAR</name>
<evidence type="ECO:0000256" key="1">
    <source>
        <dbReference type="ARBA" id="ARBA00010216"/>
    </source>
</evidence>
<dbReference type="AlphaFoldDB" id="A0AA38QAG5"/>
<sequence length="1014" mass="112078">MLVHLKLICFRKVHVNNLGCSITSSHTLLSLQNREKLKMNFIFTPNHVQLLNSCYPPTSTLLTSGPEYSPNSQELSRLTYYASNHPEKLTKLGSELEKRVKTESRKARTGNIKIRASLLITLAIFRSLATECRRDIALLSPSLIASVESTLSNALNDLEVAARAASVFIAWTTFTDGHLIGADSSFTENYLTSLRHFASLCGSVAKDLELRNRTRLVGFAAITGALNSEALYNDSSQFRTQTSIIMRPILQNVLETNLETLNKQAGGVKEAPMSPYLAEFRTRPIIERRAASIHIHVDGENGPSMADVSSAALRAISSLLEHVNGSQLGYIMRSSFDSLDQLKGWSHIDRCCWFTLKTAEWAQYQYRYAVPTWLVERLLESQDAPKATDMQQALTAMVSTVFNSPVPLINLSTSDILTNLMTLLMRRISIDLNDSILPSLIKCISSLGRHVYYSDQIHDLASELITRLSVVEMQGISPRSDSAYERKRAHYLRCLVISLVGLIDAADNGEHETREDPQLNISYSDVKHDNIEHRQSRRARVPPEIWQETISFLLDADYALRADYADALVFYMVHEMPKRSDVVDAESLTRVGRVADGPKTVHMNPFLHSSDLGGKFLHALFANVFILASTSSLNSPSPSTSSPRLSTMDELEVNIEPATPLAERTFGDVSSQHDRRHGVHHSRTRKLAAALSRLDKSQRLSTTTSASLSDYLLIQKILIAAYEQLPVRSLMIGVPMLLSLDTLCQESECDHPEIMARVHIIRYILASIWLTIGRKWGSTELKNIAEQALVSLPSSIQLPDSQAPETGIYHPPQTPVPIPHADFIPQWSGVDTQAALSALVSHSGIQETVGLDREELLSSLSIQWAAETALKISVERPSTYDATLRGDGVSPLLKISPGLMHIENISLQSLARSNRGVGVTDLREALEGRSSMSNTNLARPGSISTLDHSSSVMGGEGRFIQTRPRSRAKKRTIPAGTGEVRDVLNKLGLGKQNGSLLKASFPALQSEQRSSATK</sequence>
<proteinExistence type="inferred from homology"/>
<protein>
    <recommendedName>
        <fullName evidence="5">Cellular morphogenesis-related protein</fullName>
    </recommendedName>
</protein>
<dbReference type="EMBL" id="MU801896">
    <property type="protein sequence ID" value="KAJ3989626.1"/>
    <property type="molecule type" value="Genomic_DNA"/>
</dbReference>
<evidence type="ECO:0000313" key="3">
    <source>
        <dbReference type="EMBL" id="KAJ3989626.1"/>
    </source>
</evidence>
<comment type="similarity">
    <text evidence="1">Belongs to the EFR3 family.</text>
</comment>
<dbReference type="SUPFAM" id="SSF48371">
    <property type="entry name" value="ARM repeat"/>
    <property type="match status" value="1"/>
</dbReference>
<gene>
    <name evidence="3" type="ORF">F5890DRAFT_1484804</name>
</gene>
<dbReference type="PANTHER" id="PTHR47766:SF1">
    <property type="entry name" value="PROTEIN EFR3"/>
    <property type="match status" value="1"/>
</dbReference>
<dbReference type="InterPro" id="IPR049150">
    <property type="entry name" value="EFR3_HEAT-like_rpt"/>
</dbReference>
<reference evidence="3" key="1">
    <citation type="submission" date="2022-08" db="EMBL/GenBank/DDBJ databases">
        <authorList>
            <consortium name="DOE Joint Genome Institute"/>
            <person name="Min B."/>
            <person name="Riley R."/>
            <person name="Sierra-Patev S."/>
            <person name="Naranjo-Ortiz M."/>
            <person name="Looney B."/>
            <person name="Konkel Z."/>
            <person name="Slot J.C."/>
            <person name="Sakamoto Y."/>
            <person name="Steenwyk J.L."/>
            <person name="Rokas A."/>
            <person name="Carro J."/>
            <person name="Camarero S."/>
            <person name="Ferreira P."/>
            <person name="Molpeceres G."/>
            <person name="Ruiz-Duenas F.J."/>
            <person name="Serrano A."/>
            <person name="Henrissat B."/>
            <person name="Drula E."/>
            <person name="Hughes K.W."/>
            <person name="Mata J.L."/>
            <person name="Ishikawa N.K."/>
            <person name="Vargas-Isla R."/>
            <person name="Ushijima S."/>
            <person name="Smith C.A."/>
            <person name="Ahrendt S."/>
            <person name="Andreopoulos W."/>
            <person name="He G."/>
            <person name="Labutti K."/>
            <person name="Lipzen A."/>
            <person name="Ng V."/>
            <person name="Sandor L."/>
            <person name="Barry K."/>
            <person name="Martinez A.T."/>
            <person name="Xiao Y."/>
            <person name="Gibbons J.G."/>
            <person name="Terashima K."/>
            <person name="Hibbett D.S."/>
            <person name="Grigoriev I.V."/>
        </authorList>
    </citation>
    <scope>NUCLEOTIDE SEQUENCE</scope>
    <source>
        <strain evidence="3">TFB7829</strain>
    </source>
</reference>
<dbReference type="GO" id="GO:0072659">
    <property type="term" value="P:protein localization to plasma membrane"/>
    <property type="evidence" value="ECO:0007669"/>
    <property type="project" value="InterPro"/>
</dbReference>
<comment type="caution">
    <text evidence="3">The sequence shown here is derived from an EMBL/GenBank/DDBJ whole genome shotgun (WGS) entry which is preliminary data.</text>
</comment>
<evidence type="ECO:0000256" key="2">
    <source>
        <dbReference type="SAM" id="MobiDB-lite"/>
    </source>
</evidence>
<dbReference type="InterPro" id="IPR016024">
    <property type="entry name" value="ARM-type_fold"/>
</dbReference>
<organism evidence="3 4">
    <name type="scientific">Lentinula detonsa</name>
    <dbReference type="NCBI Taxonomy" id="2804962"/>
    <lineage>
        <taxon>Eukaryota</taxon>
        <taxon>Fungi</taxon>
        <taxon>Dikarya</taxon>
        <taxon>Basidiomycota</taxon>
        <taxon>Agaricomycotina</taxon>
        <taxon>Agaricomycetes</taxon>
        <taxon>Agaricomycetidae</taxon>
        <taxon>Agaricales</taxon>
        <taxon>Marasmiineae</taxon>
        <taxon>Omphalotaceae</taxon>
        <taxon>Lentinula</taxon>
    </lineage>
</organism>
<dbReference type="Proteomes" id="UP001163850">
    <property type="component" value="Unassembled WGS sequence"/>
</dbReference>
<feature type="region of interest" description="Disordered" evidence="2">
    <location>
        <begin position="930"/>
        <end position="956"/>
    </location>
</feature>